<dbReference type="SMART" id="SM00086">
    <property type="entry name" value="PAC"/>
    <property type="match status" value="10"/>
</dbReference>
<dbReference type="SMART" id="SM00387">
    <property type="entry name" value="HATPase_c"/>
    <property type="match status" value="1"/>
</dbReference>
<evidence type="ECO:0000256" key="3">
    <source>
        <dbReference type="ARBA" id="ARBA00022553"/>
    </source>
</evidence>
<dbReference type="GO" id="GO:0006355">
    <property type="term" value="P:regulation of DNA-templated transcription"/>
    <property type="evidence" value="ECO:0007669"/>
    <property type="project" value="InterPro"/>
</dbReference>
<feature type="domain" description="PAC" evidence="8">
    <location>
        <begin position="640"/>
        <end position="692"/>
    </location>
</feature>
<dbReference type="Proteomes" id="UP000315017">
    <property type="component" value="Chromosome"/>
</dbReference>
<feature type="domain" description="PAS" evidence="7">
    <location>
        <begin position="181"/>
        <end position="233"/>
    </location>
</feature>
<dbReference type="RefSeq" id="WP_145095803.1">
    <property type="nucleotide sequence ID" value="NZ_CP036274.1"/>
</dbReference>
<feature type="domain" description="PAC" evidence="8">
    <location>
        <begin position="766"/>
        <end position="818"/>
    </location>
</feature>
<dbReference type="SUPFAM" id="SSF55874">
    <property type="entry name" value="ATPase domain of HSP90 chaperone/DNA topoisomerase II/histidine kinase"/>
    <property type="match status" value="1"/>
</dbReference>
<protein>
    <recommendedName>
        <fullName evidence="2">histidine kinase</fullName>
        <ecNumber evidence="2">2.7.13.3</ecNumber>
    </recommendedName>
</protein>
<feature type="domain" description="PAC" evidence="8">
    <location>
        <begin position="1141"/>
        <end position="1193"/>
    </location>
</feature>
<dbReference type="Gene3D" id="1.10.287.130">
    <property type="match status" value="1"/>
</dbReference>
<dbReference type="PANTHER" id="PTHR43304">
    <property type="entry name" value="PHYTOCHROME-LIKE PROTEIN CPH1"/>
    <property type="match status" value="1"/>
</dbReference>
<dbReference type="InterPro" id="IPR003594">
    <property type="entry name" value="HATPase_dom"/>
</dbReference>
<accession>A0A517YJL4</accession>
<sequence>MYQSQLPSDPLALRQLAAARLARQNGSALALTDENRIRELQLQKCELELRVAELERVNSLLATAVDVSPDALFVKDAEGKYVLLNQAAVNFAGKPIEQLLGQDDRSLFDEHSAAEVMEHDRATRERGEAVAFEQTLFSGGKQRTYWTTKSPLFQDGQFAGVVGIARDVTAVRAAEAKLQESELQFRTLAENLPDGLYVLDPADAKVPLKILYANRAAAESDGYTAAEILGQSMSLMLDSPASAVSSTERQIRITAGEIIEFEVEHQHRLGHIVPYEVRAVAIPWEGRSAILGINRNTSVRKQAAETLRQSIGFQDALIRSIGQGVCVCYQTETFPFTRFTIWNEQMVELTGYTCEEINQLDFIQQLYPDRVDQQQALALLQRIWHDDVRGEEREITRKDGSKRTILISTSKLAGEANEVAVVATFTDITHQKQNELALRASEARYRTFVDHVSDGLFLHDANATVLDVNRQACESLGRTREQLIGQLPYVFDPAITPEQMEVLRQDLDRGQILCFETRHKRSDGSEFPVEVRVRPFTENGQRMSLALATDITHRQKIANELLASNERIRLVMRATNDAVWDWVPGTTDVWWSEGLNELFGYHHDSDRADPEWWLSHIHPDDRERVQQSFYTILHGTGLVWSGEYRFQRRDGTYVDVYDRGQIMRDETGHAVRMFGAMMDISTLKRAEADLRASERRFRDLADAIPQIVWTARPDGGLDHLNARSTQYTGLGLQDLSEWSWEQVIHPDDLPATLHDWGEILRTGIPKPLEFRIRRADGEYRWHITRQVASRDQSGNILHWYGTCTDIEDYKRVESALRESQQRFTEFMKHLPGLAWIKDLDGRYVFGNETTLKVFQVTTDGLMGRTDEDFFDSAVAEQFRRNDRLALEKGGAILCVETLTHDDGIVHSSLVSKFVIPGPDKSRTLIGGVAIDITSQSKVEEALRSSEERYRTLFHSIPDPMFVYDPSTLQYLAVNDAAVQKYGYSREEFLRMKITDLRPAEYIAPLLEMLKDSKPVFENRGFWKHCKKNGELIDVEVTAHSLQLDGKPACIVLAHDVTARQRAEAELRRTTELLKVVTDETPDAVFVKDREGRYLLFNPAAANFVGRTVEEVLGKDDTQLFAPADAAQIRNSDLRVMESAQTETNEEILTAAGVTRTYLATKGPYRDGNGEIVGTIGISRDITASKQAERLIKESQQRLQALFNHALNAIFLVTDEGTFVDANPAACTMLGFSREELLTTPISSILGIDKAPSSDSDYWEPFRRDGNQHGMLQLRRKNGATIDAEFSAVANVLPGLHLSVLSDVTERRQAEEAFRKVSAFHEKIIRTAVEGICLFTPTSDNLEATFSVWNDQMTSITGYSRDEINRLGWVQTVFRGLPNQFEAQQRFRRLLAGEVMQREELEVCRKDGDLRAISVSSSIIEADESAPVFVALMQDITDRRRSAEELAMRQAELRHASRLNSVGQLVAVIAHEVAQPLAAISNFAASSTALLSAESLDKPSICKHIDQINQQSRRAADIIRRLRDFSRKAPPQRKLCDLRELLNDSVDMLAHELRRDEVAIVWDWRAGIPAISADAIQLQQVFVNLLLNARDALLETPARTRRITLRSGSEQTHHFIDIEDNGVGLTEEVANRLFEPFVSTKPHGIGIGLSICRSIMHDHDGEISCQPLAKGGTRFRIQLASHVAEETRKN</sequence>
<gene>
    <name evidence="9" type="primary">fixL_5</name>
    <name evidence="9" type="ORF">ETAA8_55450</name>
</gene>
<feature type="domain" description="PAS" evidence="7">
    <location>
        <begin position="57"/>
        <end position="127"/>
    </location>
</feature>
<dbReference type="PANTHER" id="PTHR43304:SF1">
    <property type="entry name" value="PAC DOMAIN-CONTAINING PROTEIN"/>
    <property type="match status" value="1"/>
</dbReference>
<dbReference type="Pfam" id="PF02518">
    <property type="entry name" value="HATPase_c"/>
    <property type="match status" value="1"/>
</dbReference>
<dbReference type="FunFam" id="3.30.450.20:FF:000099">
    <property type="entry name" value="Sensory box sensor histidine kinase"/>
    <property type="match status" value="1"/>
</dbReference>
<keyword evidence="4 9" id="KW-0808">Transferase</keyword>
<dbReference type="Pfam" id="PF00989">
    <property type="entry name" value="PAS"/>
    <property type="match status" value="1"/>
</dbReference>
<dbReference type="Pfam" id="PF00512">
    <property type="entry name" value="HisKA"/>
    <property type="match status" value="1"/>
</dbReference>
<feature type="domain" description="PAC" evidence="8">
    <location>
        <begin position="513"/>
        <end position="563"/>
    </location>
</feature>
<dbReference type="InterPro" id="IPR001610">
    <property type="entry name" value="PAC"/>
</dbReference>
<dbReference type="Pfam" id="PF08447">
    <property type="entry name" value="PAS_3"/>
    <property type="match status" value="2"/>
</dbReference>
<keyword evidence="5" id="KW-0418">Kinase</keyword>
<feature type="domain" description="PAS" evidence="7">
    <location>
        <begin position="693"/>
        <end position="763"/>
    </location>
</feature>
<comment type="catalytic activity">
    <reaction evidence="1">
        <text>ATP + protein L-histidine = ADP + protein N-phospho-L-histidine.</text>
        <dbReference type="EC" id="2.7.13.3"/>
    </reaction>
</comment>
<dbReference type="SMART" id="SM00091">
    <property type="entry name" value="PAS"/>
    <property type="match status" value="11"/>
</dbReference>
<dbReference type="InterPro" id="IPR000700">
    <property type="entry name" value="PAS-assoc_C"/>
</dbReference>
<dbReference type="PROSITE" id="PS50113">
    <property type="entry name" value="PAC"/>
    <property type="match status" value="6"/>
</dbReference>
<evidence type="ECO:0000259" key="6">
    <source>
        <dbReference type="PROSITE" id="PS50109"/>
    </source>
</evidence>
<feature type="domain" description="PAC" evidence="8">
    <location>
        <begin position="389"/>
        <end position="440"/>
    </location>
</feature>
<dbReference type="InterPro" id="IPR052162">
    <property type="entry name" value="Sensor_kinase/Photoreceptor"/>
</dbReference>
<dbReference type="InterPro" id="IPR004358">
    <property type="entry name" value="Sig_transdc_His_kin-like_C"/>
</dbReference>
<organism evidence="9 10">
    <name type="scientific">Anatilimnocola aggregata</name>
    <dbReference type="NCBI Taxonomy" id="2528021"/>
    <lineage>
        <taxon>Bacteria</taxon>
        <taxon>Pseudomonadati</taxon>
        <taxon>Planctomycetota</taxon>
        <taxon>Planctomycetia</taxon>
        <taxon>Pirellulales</taxon>
        <taxon>Pirellulaceae</taxon>
        <taxon>Anatilimnocola</taxon>
    </lineage>
</organism>
<dbReference type="InterPro" id="IPR013655">
    <property type="entry name" value="PAS_fold_3"/>
</dbReference>
<dbReference type="EMBL" id="CP036274">
    <property type="protein sequence ID" value="QDU30405.1"/>
    <property type="molecule type" value="Genomic_DNA"/>
</dbReference>
<evidence type="ECO:0000256" key="1">
    <source>
        <dbReference type="ARBA" id="ARBA00000085"/>
    </source>
</evidence>
<evidence type="ECO:0000256" key="4">
    <source>
        <dbReference type="ARBA" id="ARBA00022679"/>
    </source>
</evidence>
<dbReference type="InterPro" id="IPR036890">
    <property type="entry name" value="HATPase_C_sf"/>
</dbReference>
<feature type="domain" description="PAS" evidence="7">
    <location>
        <begin position="1069"/>
        <end position="1139"/>
    </location>
</feature>
<dbReference type="InterPro" id="IPR036097">
    <property type="entry name" value="HisK_dim/P_sf"/>
</dbReference>
<dbReference type="NCBIfam" id="TIGR00229">
    <property type="entry name" value="sensory_box"/>
    <property type="match status" value="11"/>
</dbReference>
<dbReference type="EC" id="2.7.13.3" evidence="2"/>
<dbReference type="InterPro" id="IPR000014">
    <property type="entry name" value="PAS"/>
</dbReference>
<evidence type="ECO:0000256" key="5">
    <source>
        <dbReference type="ARBA" id="ARBA00022777"/>
    </source>
</evidence>
<evidence type="ECO:0000313" key="9">
    <source>
        <dbReference type="EMBL" id="QDU30405.1"/>
    </source>
</evidence>
<dbReference type="Pfam" id="PF08448">
    <property type="entry name" value="PAS_4"/>
    <property type="match status" value="3"/>
</dbReference>
<dbReference type="InterPro" id="IPR013656">
    <property type="entry name" value="PAS_4"/>
</dbReference>
<dbReference type="CDD" id="cd00130">
    <property type="entry name" value="PAS"/>
    <property type="match status" value="10"/>
</dbReference>
<keyword evidence="3" id="KW-0597">Phosphoprotein</keyword>
<dbReference type="CDD" id="cd00082">
    <property type="entry name" value="HisKA"/>
    <property type="match status" value="1"/>
</dbReference>
<evidence type="ECO:0000259" key="8">
    <source>
        <dbReference type="PROSITE" id="PS50113"/>
    </source>
</evidence>
<dbReference type="Gene3D" id="3.30.450.20">
    <property type="entry name" value="PAS domain"/>
    <property type="match status" value="11"/>
</dbReference>
<evidence type="ECO:0000256" key="2">
    <source>
        <dbReference type="ARBA" id="ARBA00012438"/>
    </source>
</evidence>
<feature type="domain" description="PAS" evidence="7">
    <location>
        <begin position="1194"/>
        <end position="1237"/>
    </location>
</feature>
<proteinExistence type="predicted"/>
<feature type="domain" description="PAS" evidence="7">
    <location>
        <begin position="819"/>
        <end position="889"/>
    </location>
</feature>
<dbReference type="SUPFAM" id="SSF55785">
    <property type="entry name" value="PYP-like sensor domain (PAS domain)"/>
    <property type="match status" value="11"/>
</dbReference>
<dbReference type="SUPFAM" id="SSF47384">
    <property type="entry name" value="Homodimeric domain of signal transducing histidine kinase"/>
    <property type="match status" value="1"/>
</dbReference>
<feature type="domain" description="Histidine kinase" evidence="6">
    <location>
        <begin position="1467"/>
        <end position="1682"/>
    </location>
</feature>
<feature type="domain" description="PAS" evidence="7">
    <location>
        <begin position="945"/>
        <end position="989"/>
    </location>
</feature>
<dbReference type="Pfam" id="PF13426">
    <property type="entry name" value="PAS_9"/>
    <property type="match status" value="5"/>
</dbReference>
<dbReference type="InterPro" id="IPR013767">
    <property type="entry name" value="PAS_fold"/>
</dbReference>
<keyword evidence="10" id="KW-1185">Reference proteome</keyword>
<dbReference type="PRINTS" id="PR00344">
    <property type="entry name" value="BCTRLSENSOR"/>
</dbReference>
<dbReference type="InterPro" id="IPR005467">
    <property type="entry name" value="His_kinase_dom"/>
</dbReference>
<feature type="domain" description="PAS" evidence="7">
    <location>
        <begin position="564"/>
        <end position="636"/>
    </location>
</feature>
<dbReference type="InterPro" id="IPR003661">
    <property type="entry name" value="HisK_dim/P_dom"/>
</dbReference>
<feature type="domain" description="PAS" evidence="7">
    <location>
        <begin position="441"/>
        <end position="509"/>
    </location>
</feature>
<dbReference type="KEGG" id="aagg:ETAA8_55450"/>
<dbReference type="Gene3D" id="3.30.565.10">
    <property type="entry name" value="Histidine kinase-like ATPase, C-terminal domain"/>
    <property type="match status" value="1"/>
</dbReference>
<dbReference type="SMART" id="SM00388">
    <property type="entry name" value="HisKA"/>
    <property type="match status" value="1"/>
</dbReference>
<reference evidence="9 10" key="1">
    <citation type="submission" date="2019-02" db="EMBL/GenBank/DDBJ databases">
        <title>Deep-cultivation of Planctomycetes and their phenomic and genomic characterization uncovers novel biology.</title>
        <authorList>
            <person name="Wiegand S."/>
            <person name="Jogler M."/>
            <person name="Boedeker C."/>
            <person name="Pinto D."/>
            <person name="Vollmers J."/>
            <person name="Rivas-Marin E."/>
            <person name="Kohn T."/>
            <person name="Peeters S.H."/>
            <person name="Heuer A."/>
            <person name="Rast P."/>
            <person name="Oberbeckmann S."/>
            <person name="Bunk B."/>
            <person name="Jeske O."/>
            <person name="Meyerdierks A."/>
            <person name="Storesund J.E."/>
            <person name="Kallscheuer N."/>
            <person name="Luecker S."/>
            <person name="Lage O.M."/>
            <person name="Pohl T."/>
            <person name="Merkel B.J."/>
            <person name="Hornburger P."/>
            <person name="Mueller R.-W."/>
            <person name="Bruemmer F."/>
            <person name="Labrenz M."/>
            <person name="Spormann A.M."/>
            <person name="Op den Camp H."/>
            <person name="Overmann J."/>
            <person name="Amann R."/>
            <person name="Jetten M.S.M."/>
            <person name="Mascher T."/>
            <person name="Medema M.H."/>
            <person name="Devos D.P."/>
            <person name="Kaster A.-K."/>
            <person name="Ovreas L."/>
            <person name="Rohde M."/>
            <person name="Galperin M.Y."/>
            <person name="Jogler C."/>
        </authorList>
    </citation>
    <scope>NUCLEOTIDE SEQUENCE [LARGE SCALE GENOMIC DNA]</scope>
    <source>
        <strain evidence="9 10">ETA_A8</strain>
    </source>
</reference>
<evidence type="ECO:0000313" key="10">
    <source>
        <dbReference type="Proteomes" id="UP000315017"/>
    </source>
</evidence>
<dbReference type="InterPro" id="IPR035965">
    <property type="entry name" value="PAS-like_dom_sf"/>
</dbReference>
<evidence type="ECO:0000259" key="7">
    <source>
        <dbReference type="PROSITE" id="PS50112"/>
    </source>
</evidence>
<dbReference type="GO" id="GO:0000155">
    <property type="term" value="F:phosphorelay sensor kinase activity"/>
    <property type="evidence" value="ECO:0007669"/>
    <property type="project" value="InterPro"/>
</dbReference>
<feature type="domain" description="PAC" evidence="8">
    <location>
        <begin position="1396"/>
        <end position="1447"/>
    </location>
</feature>
<dbReference type="PROSITE" id="PS50112">
    <property type="entry name" value="PAS"/>
    <property type="match status" value="9"/>
</dbReference>
<dbReference type="OrthoDB" id="5287556at2"/>
<dbReference type="PROSITE" id="PS50109">
    <property type="entry name" value="HIS_KIN"/>
    <property type="match status" value="1"/>
</dbReference>
<name>A0A517YJL4_9BACT</name>